<dbReference type="SMART" id="SM00855">
    <property type="entry name" value="PGAM"/>
    <property type="match status" value="1"/>
</dbReference>
<dbReference type="Pfam" id="PF00300">
    <property type="entry name" value="His_Phos_1"/>
    <property type="match status" value="1"/>
</dbReference>
<evidence type="ECO:0000313" key="1">
    <source>
        <dbReference type="EMBL" id="MDI7924266.1"/>
    </source>
</evidence>
<dbReference type="PANTHER" id="PTHR47623">
    <property type="entry name" value="OS09G0287300 PROTEIN"/>
    <property type="match status" value="1"/>
</dbReference>
<dbReference type="InterPro" id="IPR029033">
    <property type="entry name" value="His_PPase_superfam"/>
</dbReference>
<name>A0AAE3U348_9HYPH</name>
<dbReference type="PANTHER" id="PTHR47623:SF1">
    <property type="entry name" value="OS09G0287300 PROTEIN"/>
    <property type="match status" value="1"/>
</dbReference>
<dbReference type="AlphaFoldDB" id="A0AAE3U348"/>
<dbReference type="CDD" id="cd07067">
    <property type="entry name" value="HP_PGM_like"/>
    <property type="match status" value="1"/>
</dbReference>
<proteinExistence type="predicted"/>
<dbReference type="InterPro" id="IPR013078">
    <property type="entry name" value="His_Pase_superF_clade-1"/>
</dbReference>
<dbReference type="EMBL" id="JALDYZ010000013">
    <property type="protein sequence ID" value="MDI7924266.1"/>
    <property type="molecule type" value="Genomic_DNA"/>
</dbReference>
<organism evidence="1 2">
    <name type="scientific">Ferirhizobium litorale</name>
    <dbReference type="NCBI Taxonomy" id="2927786"/>
    <lineage>
        <taxon>Bacteria</taxon>
        <taxon>Pseudomonadati</taxon>
        <taxon>Pseudomonadota</taxon>
        <taxon>Alphaproteobacteria</taxon>
        <taxon>Hyphomicrobiales</taxon>
        <taxon>Rhizobiaceae</taxon>
        <taxon>Ferirhizobium</taxon>
    </lineage>
</organism>
<reference evidence="1" key="1">
    <citation type="submission" date="2022-03" db="EMBL/GenBank/DDBJ databases">
        <title>Fererhizobium litorale gen. nov., sp. nov., isolated from sandy sediments of the Sea of Japan seashore.</title>
        <authorList>
            <person name="Romanenko L."/>
            <person name="Kurilenko V."/>
            <person name="Otstavnykh N."/>
            <person name="Svetashev V."/>
            <person name="Tekutyeva L."/>
            <person name="Isaeva M."/>
            <person name="Mikhailov V."/>
        </authorList>
    </citation>
    <scope>NUCLEOTIDE SEQUENCE</scope>
    <source>
        <strain evidence="1">KMM 9576</strain>
    </source>
</reference>
<gene>
    <name evidence="1" type="ORF">MRS75_19570</name>
</gene>
<dbReference type="Gene3D" id="3.40.50.1240">
    <property type="entry name" value="Phosphoglycerate mutase-like"/>
    <property type="match status" value="1"/>
</dbReference>
<dbReference type="SUPFAM" id="SSF53254">
    <property type="entry name" value="Phosphoglycerate mutase-like"/>
    <property type="match status" value="1"/>
</dbReference>
<accession>A0AAE3U348</accession>
<dbReference type="RefSeq" id="WP_311788236.1">
    <property type="nucleotide sequence ID" value="NZ_JALDYY010000014.1"/>
</dbReference>
<sequence length="179" mass="19869">MTKISPPPFRIYLLRHAEAGWPAPGQRDFDRPLNDQGYAEAETVADIAADLGYKPELVLCSTAVRCRETADAFKRVASVDTEFRYVDQLYNANADTYLEILSAQTASRSVMIVGHNPTMEEVLVRLAGHDATREAVPRGFPTAGLAVLDWPQHQTTGTTVEWIVQDMLVIDEAVRPRQG</sequence>
<evidence type="ECO:0000313" key="2">
    <source>
        <dbReference type="Proteomes" id="UP001161580"/>
    </source>
</evidence>
<dbReference type="Proteomes" id="UP001161580">
    <property type="component" value="Unassembled WGS sequence"/>
</dbReference>
<protein>
    <submittedName>
        <fullName evidence="1">Histidine phosphatase family protein</fullName>
    </submittedName>
</protein>
<comment type="caution">
    <text evidence="1">The sequence shown here is derived from an EMBL/GenBank/DDBJ whole genome shotgun (WGS) entry which is preliminary data.</text>
</comment>
<keyword evidence="2" id="KW-1185">Reference proteome</keyword>